<evidence type="ECO:0000256" key="3">
    <source>
        <dbReference type="PIRNR" id="PIRNR038980"/>
    </source>
</evidence>
<comment type="function">
    <text evidence="3">Protects the bacterial cell from host peptidases.</text>
</comment>
<accession>A0ABN1L5A9</accession>
<feature type="compositionally biased region" description="Polar residues" evidence="4">
    <location>
        <begin position="28"/>
        <end position="55"/>
    </location>
</feature>
<dbReference type="InterPro" id="IPR001599">
    <property type="entry name" value="Macroglobln_a2"/>
</dbReference>
<comment type="similarity">
    <text evidence="1">Belongs to the protease inhibitor I39 (alpha-2-macroglobulin) family. Bacterial alpha-2-macroglobulin subfamily.</text>
</comment>
<dbReference type="InterPro" id="IPR021868">
    <property type="entry name" value="Alpha_2_Macroglob_MG3"/>
</dbReference>
<dbReference type="PIRSF" id="PIRSF038980">
    <property type="entry name" value="A2M_bac"/>
    <property type="match status" value="1"/>
</dbReference>
<dbReference type="Pfam" id="PF17970">
    <property type="entry name" value="bMG1"/>
    <property type="match status" value="1"/>
</dbReference>
<dbReference type="SMART" id="SM01419">
    <property type="entry name" value="Thiol-ester_cl"/>
    <property type="match status" value="1"/>
</dbReference>
<keyword evidence="2 5" id="KW-0732">Signal</keyword>
<dbReference type="CDD" id="cd02891">
    <property type="entry name" value="A2M_like"/>
    <property type="match status" value="1"/>
</dbReference>
<dbReference type="InterPro" id="IPR011626">
    <property type="entry name" value="Alpha-macroglobulin_TED"/>
</dbReference>
<dbReference type="Pfam" id="PF17972">
    <property type="entry name" value="bMG5"/>
    <property type="match status" value="1"/>
</dbReference>
<name>A0ABN1L5A9_9GAMM</name>
<dbReference type="SUPFAM" id="SSF48239">
    <property type="entry name" value="Terpenoid cyclases/Protein prenyltransferases"/>
    <property type="match status" value="1"/>
</dbReference>
<sequence length="1666" mass="184371">MKTIPSTLQALLITLMLALLTLAGCNNDQSPASSTATKPEISSQDGNSTTTSPKNSPIPEATFNLQQVQQDYANVPLTVLDVSERSRNGKNSIAVTLSVPLDPAKDHQKYFNISRKKSGVIDGAWVLSKSGKVAWFSYTEPEKTYDITIYQGLVAANGQRLKQVQSHEVTTNSLTASINFNTTGAFLTQGLGNGLPVVSVNTDSVDINFYRIREQDQQRFLDEMQYNRHYWGVERVTQFGDLAYTGRYELNAPKNTRVERSIDIAGITALENPGIYLAVMTKAGTYNKQQMMWFSVTDIGLHARFYDNQIDVFASSLTSGKALAQVEISLLNNQGEILQQGLTSPSGQASFTSNLNFASLIIAKSEQHFSVIEIHKPALDLSEFDLGLRPSKPQTLFIYAPRDLYRPGEIINFNALLRNKDGGLISNSILTATIISPDGTQVKTFKWAGNEQSYYHHAWSIPKSAQVGNWQLNVASITDEIFTFDFKVEEFLPERLKLTFNPKNEDKRVVSTKSKPLTVDILGEYLYGAPASGNRLSTEVNVSQWRNPVVSLPLFEFGNSQEVTFNSRSQLSDIELDANGRGSISFNDNLSELNSPLRVQFISSLYESGGRPVSRAYSGLVWPQEKLLGIRSSFGNNNPEANSKVSFDIIKASLDGKKYAANNLDVKLIREDRRYFWVYTDNQGWHYQWNDKEFVELTTTVNIKANESAQVQFPVEWGRYRLEVRDPANNLLTSKQFYAGTNWYENWQQAQNGSGAAKPDKITMALDKAAYAAGDTVKVKVIPPQAGEAIIMVEGDAPLWMQRISIPSEGAIVEIPLSKAWQQHNLYISAVVLQAGNNIKSITPKRSFGLIHLPLERSSRQLNISVDAPEKSLPNKKLTVKVNVAHAQNATNNINKSSKAFVTLAAVDVGVLSITDFKTPDPFNAFFGQRRYSVDVRDVYHKVIEISQAEKANLRFGGDSDLTRGGKAPQSDVQIVSLFSGLVTLNDAGEAEIELDIPDFNGQLKLMAVAFTDDEFGHAEQNITIAAPVVTQIAMPRFLAMGDKTTIALDITNLSGAEQVLQVNFSASGAVKALNNSQTITLSNGIKETLTYQVTAQAASGKAQFNLAVTGEKLNEGINQQWQLGLRPAYPATLTKTQKVLMQGEQLSLDLAQVNSLIPETLQASVSIANRADINLQNQLSHLMLYPYGCLEQTSSRVYPLIFASPDKQKLMGIKSVSESERLAMINKGIERLATLQLSNGGYGLWSNTSEEEHWLTAYVGDFLLNARDMGVNVPEALLADTLKRLQRYLAHSGRFYNERWSDDAKHYNFAYKAYAAYVLSRVNQAPLGTLRSLASNHAKEARSGLSQIQLALALANMGDKKRSNTLFASALKNLPKKRTRYLADYGSQVRDLAMMIHLMLKHKQSPEQAIALSFTLAELVNQRQYFSTQERNALFLAGLSLKDNQVNNKLWSADLLLNAATASLSQTGAYSQPLPASSLQTPVSITSTNETPLLASISLNGYSKKAPAESANGLAIQRRWLTLKGKEISIKNVTVGELFLVNLTVNAKQRTPDAMVIDLLPAGFELENQNLAHSIKLDEIMVDGKSISHWQQQSPLKHQEFRDDRFVAALEVYQGHTVQLFYLARAVTPGTYKVPSSLVEDMYRPELRGIGNATPDINVSQPKRK</sequence>
<dbReference type="SMART" id="SM01359">
    <property type="entry name" value="A2M_N_2"/>
    <property type="match status" value="1"/>
</dbReference>
<dbReference type="Pfam" id="PF07678">
    <property type="entry name" value="TED_complement"/>
    <property type="match status" value="1"/>
</dbReference>
<dbReference type="Pfam" id="PF17962">
    <property type="entry name" value="bMG6"/>
    <property type="match status" value="1"/>
</dbReference>
<dbReference type="PROSITE" id="PS51257">
    <property type="entry name" value="PROKAR_LIPOPROTEIN"/>
    <property type="match status" value="1"/>
</dbReference>
<dbReference type="PANTHER" id="PTHR40094:SF1">
    <property type="entry name" value="UBIQUITIN DOMAIN-CONTAINING PROTEIN"/>
    <property type="match status" value="1"/>
</dbReference>
<dbReference type="InterPro" id="IPR026284">
    <property type="entry name" value="A2MG_proteobact"/>
</dbReference>
<evidence type="ECO:0000256" key="5">
    <source>
        <dbReference type="SAM" id="SignalP"/>
    </source>
</evidence>
<dbReference type="SMART" id="SM01360">
    <property type="entry name" value="A2M"/>
    <property type="match status" value="1"/>
</dbReference>
<feature type="chain" id="PRO_5045317706" description="Alpha-2-macroglobulin" evidence="5">
    <location>
        <begin position="24"/>
        <end position="1666"/>
    </location>
</feature>
<dbReference type="Gene3D" id="2.60.40.1930">
    <property type="match status" value="1"/>
</dbReference>
<dbReference type="Pfam" id="PF07703">
    <property type="entry name" value="A2M_BRD"/>
    <property type="match status" value="1"/>
</dbReference>
<dbReference type="InterPro" id="IPR041462">
    <property type="entry name" value="Bact_A2M_MG6"/>
</dbReference>
<evidence type="ECO:0000256" key="1">
    <source>
        <dbReference type="ARBA" id="ARBA00010556"/>
    </source>
</evidence>
<dbReference type="Pfam" id="PF21142">
    <property type="entry name" value="A2M_bMG2"/>
    <property type="match status" value="1"/>
</dbReference>
<dbReference type="InterPro" id="IPR041246">
    <property type="entry name" value="Bact_MG10"/>
</dbReference>
<feature type="region of interest" description="Disordered" evidence="4">
    <location>
        <begin position="28"/>
        <end position="59"/>
    </location>
</feature>
<keyword evidence="3" id="KW-0646">Protease inhibitor</keyword>
<dbReference type="InterPro" id="IPR008930">
    <property type="entry name" value="Terpenoid_cyclase/PrenylTrfase"/>
</dbReference>
<dbReference type="InterPro" id="IPR040639">
    <property type="entry name" value="A2MG_MG1"/>
</dbReference>
<proteinExistence type="inferred from homology"/>
<evidence type="ECO:0000313" key="9">
    <source>
        <dbReference type="Proteomes" id="UP001500021"/>
    </source>
</evidence>
<protein>
    <recommendedName>
        <fullName evidence="3">Alpha-2-macroglobulin</fullName>
    </recommendedName>
</protein>
<gene>
    <name evidence="8" type="ORF">GCM10009111_10130</name>
</gene>
<evidence type="ECO:0000259" key="6">
    <source>
        <dbReference type="SMART" id="SM01359"/>
    </source>
</evidence>
<dbReference type="InterPro" id="IPR051802">
    <property type="entry name" value="YfhM-like"/>
</dbReference>
<dbReference type="InterPro" id="IPR047565">
    <property type="entry name" value="Alpha-macroglob_thiol-ester_cl"/>
</dbReference>
<dbReference type="PANTHER" id="PTHR40094">
    <property type="entry name" value="ALPHA-2-MACROGLOBULIN HOMOLOG"/>
    <property type="match status" value="1"/>
</dbReference>
<dbReference type="InterPro" id="IPR041203">
    <property type="entry name" value="Bact_A2M_MG5"/>
</dbReference>
<dbReference type="EMBL" id="BAAAFA010000003">
    <property type="protein sequence ID" value="GAA0813983.1"/>
    <property type="molecule type" value="Genomic_DNA"/>
</dbReference>
<dbReference type="InterPro" id="IPR049120">
    <property type="entry name" value="A2M_bMG2"/>
</dbReference>
<dbReference type="Pfam" id="PF11974">
    <property type="entry name" value="bMG3"/>
    <property type="match status" value="1"/>
</dbReference>
<dbReference type="Pfam" id="PF01835">
    <property type="entry name" value="MG2"/>
    <property type="match status" value="1"/>
</dbReference>
<dbReference type="InterPro" id="IPR011625">
    <property type="entry name" value="A2M_N_BRD"/>
</dbReference>
<feature type="domain" description="Alpha-2-macroglobulin" evidence="7">
    <location>
        <begin position="977"/>
        <end position="1065"/>
    </location>
</feature>
<dbReference type="Pfam" id="PF00207">
    <property type="entry name" value="A2M"/>
    <property type="match status" value="1"/>
</dbReference>
<comment type="caution">
    <text evidence="8">The sequence shown here is derived from an EMBL/GenBank/DDBJ whole genome shotgun (WGS) entry which is preliminary data.</text>
</comment>
<dbReference type="RefSeq" id="WP_343815743.1">
    <property type="nucleotide sequence ID" value="NZ_BAAAFA010000003.1"/>
</dbReference>
<feature type="signal peptide" evidence="5">
    <location>
        <begin position="1"/>
        <end position="23"/>
    </location>
</feature>
<dbReference type="Proteomes" id="UP001500021">
    <property type="component" value="Unassembled WGS sequence"/>
</dbReference>
<feature type="domain" description="Alpha-2-macroglobulin bait region" evidence="6">
    <location>
        <begin position="762"/>
        <end position="914"/>
    </location>
</feature>
<organism evidence="8 9">
    <name type="scientific">Colwellia asteriadis</name>
    <dbReference type="NCBI Taxonomy" id="517723"/>
    <lineage>
        <taxon>Bacteria</taxon>
        <taxon>Pseudomonadati</taxon>
        <taxon>Pseudomonadota</taxon>
        <taxon>Gammaproteobacteria</taxon>
        <taxon>Alteromonadales</taxon>
        <taxon>Colwelliaceae</taxon>
        <taxon>Colwellia</taxon>
    </lineage>
</organism>
<keyword evidence="3" id="KW-0472">Membrane</keyword>
<evidence type="ECO:0000313" key="8">
    <source>
        <dbReference type="EMBL" id="GAA0813983.1"/>
    </source>
</evidence>
<evidence type="ECO:0000256" key="2">
    <source>
        <dbReference type="ARBA" id="ARBA00022729"/>
    </source>
</evidence>
<dbReference type="Pfam" id="PF17973">
    <property type="entry name" value="bMG10"/>
    <property type="match status" value="1"/>
</dbReference>
<keyword evidence="9" id="KW-1185">Reference proteome</keyword>
<dbReference type="InterPro" id="IPR002890">
    <property type="entry name" value="MG2"/>
</dbReference>
<evidence type="ECO:0000259" key="7">
    <source>
        <dbReference type="SMART" id="SM01360"/>
    </source>
</evidence>
<keyword evidence="3" id="KW-1003">Cell membrane</keyword>
<dbReference type="Gene3D" id="1.50.10.20">
    <property type="match status" value="1"/>
</dbReference>
<evidence type="ECO:0000256" key="4">
    <source>
        <dbReference type="SAM" id="MobiDB-lite"/>
    </source>
</evidence>
<reference evidence="8 9" key="1">
    <citation type="journal article" date="2019" name="Int. J. Syst. Evol. Microbiol.">
        <title>The Global Catalogue of Microorganisms (GCM) 10K type strain sequencing project: providing services to taxonomists for standard genome sequencing and annotation.</title>
        <authorList>
            <consortium name="The Broad Institute Genomics Platform"/>
            <consortium name="The Broad Institute Genome Sequencing Center for Infectious Disease"/>
            <person name="Wu L."/>
            <person name="Ma J."/>
        </authorList>
    </citation>
    <scope>NUCLEOTIDE SEQUENCE [LARGE SCALE GENOMIC DNA]</scope>
    <source>
        <strain evidence="8 9">JCM 15608</strain>
    </source>
</reference>